<evidence type="ECO:0000313" key="7">
    <source>
        <dbReference type="Proteomes" id="UP001597237"/>
    </source>
</evidence>
<dbReference type="Proteomes" id="UP001597237">
    <property type="component" value="Unassembled WGS sequence"/>
</dbReference>
<proteinExistence type="inferred from homology"/>
<dbReference type="PRINTS" id="PR00039">
    <property type="entry name" value="HTHLYSR"/>
</dbReference>
<dbReference type="Gene3D" id="1.10.10.10">
    <property type="entry name" value="Winged helix-like DNA-binding domain superfamily/Winged helix DNA-binding domain"/>
    <property type="match status" value="1"/>
</dbReference>
<dbReference type="InterPro" id="IPR005119">
    <property type="entry name" value="LysR_subst-bd"/>
</dbReference>
<dbReference type="Gene3D" id="3.40.190.10">
    <property type="entry name" value="Periplasmic binding protein-like II"/>
    <property type="match status" value="2"/>
</dbReference>
<comment type="caution">
    <text evidence="6">The sequence shown here is derived from an EMBL/GenBank/DDBJ whole genome shotgun (WGS) entry which is preliminary data.</text>
</comment>
<evidence type="ECO:0000256" key="3">
    <source>
        <dbReference type="ARBA" id="ARBA00023125"/>
    </source>
</evidence>
<feature type="domain" description="HTH lysR-type" evidence="5">
    <location>
        <begin position="1"/>
        <end position="58"/>
    </location>
</feature>
<dbReference type="Pfam" id="PF00126">
    <property type="entry name" value="HTH_1"/>
    <property type="match status" value="1"/>
</dbReference>
<name>A0ABW4N6J1_9CAUL</name>
<evidence type="ECO:0000256" key="1">
    <source>
        <dbReference type="ARBA" id="ARBA00009437"/>
    </source>
</evidence>
<keyword evidence="7" id="KW-1185">Reference proteome</keyword>
<keyword evidence="2" id="KW-0805">Transcription regulation</keyword>
<dbReference type="PANTHER" id="PTHR30126">
    <property type="entry name" value="HTH-TYPE TRANSCRIPTIONAL REGULATOR"/>
    <property type="match status" value="1"/>
</dbReference>
<dbReference type="PROSITE" id="PS50931">
    <property type="entry name" value="HTH_LYSR"/>
    <property type="match status" value="1"/>
</dbReference>
<dbReference type="EMBL" id="JBHUEY010000006">
    <property type="protein sequence ID" value="MFD1785542.1"/>
    <property type="molecule type" value="Genomic_DNA"/>
</dbReference>
<evidence type="ECO:0000259" key="5">
    <source>
        <dbReference type="PROSITE" id="PS50931"/>
    </source>
</evidence>
<reference evidence="7" key="1">
    <citation type="journal article" date="2019" name="Int. J. Syst. Evol. Microbiol.">
        <title>The Global Catalogue of Microorganisms (GCM) 10K type strain sequencing project: providing services to taxonomists for standard genome sequencing and annotation.</title>
        <authorList>
            <consortium name="The Broad Institute Genomics Platform"/>
            <consortium name="The Broad Institute Genome Sequencing Center for Infectious Disease"/>
            <person name="Wu L."/>
            <person name="Ma J."/>
        </authorList>
    </citation>
    <scope>NUCLEOTIDE SEQUENCE [LARGE SCALE GENOMIC DNA]</scope>
    <source>
        <strain evidence="7">DFY28</strain>
    </source>
</reference>
<dbReference type="InterPro" id="IPR036388">
    <property type="entry name" value="WH-like_DNA-bd_sf"/>
</dbReference>
<dbReference type="SUPFAM" id="SSF46785">
    <property type="entry name" value="Winged helix' DNA-binding domain"/>
    <property type="match status" value="1"/>
</dbReference>
<dbReference type="SUPFAM" id="SSF53850">
    <property type="entry name" value="Periplasmic binding protein-like II"/>
    <property type="match status" value="1"/>
</dbReference>
<dbReference type="RefSeq" id="WP_377281602.1">
    <property type="nucleotide sequence ID" value="NZ_JBHRSI010000004.1"/>
</dbReference>
<dbReference type="PANTHER" id="PTHR30126:SF2">
    <property type="entry name" value="HTH-TYPE TRANSCRIPTIONAL REGULATOR YJIE"/>
    <property type="match status" value="1"/>
</dbReference>
<keyword evidence="3" id="KW-0238">DNA-binding</keyword>
<keyword evidence="4" id="KW-0804">Transcription</keyword>
<comment type="similarity">
    <text evidence="1">Belongs to the LysR transcriptional regulatory family.</text>
</comment>
<organism evidence="6 7">
    <name type="scientific">Phenylobacterium terrae</name>
    <dbReference type="NCBI Taxonomy" id="2665495"/>
    <lineage>
        <taxon>Bacteria</taxon>
        <taxon>Pseudomonadati</taxon>
        <taxon>Pseudomonadota</taxon>
        <taxon>Alphaproteobacteria</taxon>
        <taxon>Caulobacterales</taxon>
        <taxon>Caulobacteraceae</taxon>
        <taxon>Phenylobacterium</taxon>
    </lineage>
</organism>
<evidence type="ECO:0000256" key="4">
    <source>
        <dbReference type="ARBA" id="ARBA00023163"/>
    </source>
</evidence>
<evidence type="ECO:0000313" key="6">
    <source>
        <dbReference type="EMBL" id="MFD1785542.1"/>
    </source>
</evidence>
<dbReference type="InterPro" id="IPR000847">
    <property type="entry name" value="LysR_HTH_N"/>
</dbReference>
<dbReference type="InterPro" id="IPR036390">
    <property type="entry name" value="WH_DNA-bd_sf"/>
</dbReference>
<gene>
    <name evidence="6" type="ORF">ACFSC0_19245</name>
</gene>
<sequence>MELAWLEDFVTLADCGHFSRAAERRNVSQPAFSRRVRMLEDWIGAPLFNRDTHRVELTPAGAAFRPIAEDVLRRLGSGRERVREVAQAAANSLRFTCTNVLSLTFFPGWLQRVEEASELQASISLVTDNMADCERLMTQGQAQFLLCHFHPAAPTSLDTTYFRSLDVGQDLLVPVSAPATPGSTDPLHALPGSPESPVAHLAFTSASGMGRIIASTRTRDAPPVWLNAVFTAHLAMVLLAMAKAGRGVAWLPQSLIGGELERGELVRGGASDWDIPIRIRLYRPRARQSPAAESFWTHVRHVTGAD</sequence>
<evidence type="ECO:0000256" key="2">
    <source>
        <dbReference type="ARBA" id="ARBA00023015"/>
    </source>
</evidence>
<accession>A0ABW4N6J1</accession>
<dbReference type="Pfam" id="PF03466">
    <property type="entry name" value="LysR_substrate"/>
    <property type="match status" value="1"/>
</dbReference>
<protein>
    <submittedName>
        <fullName evidence="6">LysR family transcriptional regulator</fullName>
    </submittedName>
</protein>